<feature type="domain" description="N-acetyltransferase" evidence="3">
    <location>
        <begin position="3"/>
        <end position="177"/>
    </location>
</feature>
<dbReference type="Proteomes" id="UP000632138">
    <property type="component" value="Unassembled WGS sequence"/>
</dbReference>
<dbReference type="CDD" id="cd04301">
    <property type="entry name" value="NAT_SF"/>
    <property type="match status" value="2"/>
</dbReference>
<proteinExistence type="predicted"/>
<dbReference type="InterPro" id="IPR000182">
    <property type="entry name" value="GNAT_dom"/>
</dbReference>
<dbReference type="Pfam" id="PF00583">
    <property type="entry name" value="Acetyltransf_1"/>
    <property type="match status" value="2"/>
</dbReference>
<dbReference type="EMBL" id="JAENHP010000022">
    <property type="protein sequence ID" value="MBM2621925.1"/>
    <property type="molecule type" value="Genomic_DNA"/>
</dbReference>
<protein>
    <submittedName>
        <fullName evidence="4">GNAT family N-acetyltransferase</fullName>
    </submittedName>
</protein>
<feature type="domain" description="N-acetyltransferase" evidence="3">
    <location>
        <begin position="180"/>
        <end position="311"/>
    </location>
</feature>
<evidence type="ECO:0000259" key="3">
    <source>
        <dbReference type="PROSITE" id="PS51186"/>
    </source>
</evidence>
<reference evidence="4 5" key="1">
    <citation type="submission" date="2021-01" db="EMBL/GenBank/DDBJ databases">
        <title>Actinoplanes sp. nov. LDG1-06 isolated from lichen.</title>
        <authorList>
            <person name="Saeng-In P."/>
            <person name="Phongsopitanun W."/>
            <person name="Kanchanasin P."/>
            <person name="Yuki M."/>
            <person name="Kudo T."/>
            <person name="Ohkuma M."/>
            <person name="Tanasupawat S."/>
        </authorList>
    </citation>
    <scope>NUCLEOTIDE SEQUENCE [LARGE SCALE GENOMIC DNA]</scope>
    <source>
        <strain evidence="4 5">LDG1-06</strain>
    </source>
</reference>
<organism evidence="4 5">
    <name type="scientific">Paractinoplanes ovalisporus</name>
    <dbReference type="NCBI Taxonomy" id="2810368"/>
    <lineage>
        <taxon>Bacteria</taxon>
        <taxon>Bacillati</taxon>
        <taxon>Actinomycetota</taxon>
        <taxon>Actinomycetes</taxon>
        <taxon>Micromonosporales</taxon>
        <taxon>Micromonosporaceae</taxon>
        <taxon>Paractinoplanes</taxon>
    </lineage>
</organism>
<comment type="caution">
    <text evidence="4">The sequence shown here is derived from an EMBL/GenBank/DDBJ whole genome shotgun (WGS) entry which is preliminary data.</text>
</comment>
<evidence type="ECO:0000313" key="4">
    <source>
        <dbReference type="EMBL" id="MBM2621925.1"/>
    </source>
</evidence>
<dbReference type="RefSeq" id="WP_203382032.1">
    <property type="nucleotide sequence ID" value="NZ_JAENHP010000022.1"/>
</dbReference>
<evidence type="ECO:0000256" key="1">
    <source>
        <dbReference type="ARBA" id="ARBA00022679"/>
    </source>
</evidence>
<gene>
    <name evidence="4" type="ORF">JIG36_41135</name>
</gene>
<accession>A0ABS2AQ73</accession>
<dbReference type="PANTHER" id="PTHR43420">
    <property type="entry name" value="ACETYLTRANSFERASE"/>
    <property type="match status" value="1"/>
</dbReference>
<name>A0ABS2AQ73_9ACTN</name>
<keyword evidence="5" id="KW-1185">Reference proteome</keyword>
<dbReference type="InterPro" id="IPR016181">
    <property type="entry name" value="Acyl_CoA_acyltransferase"/>
</dbReference>
<keyword evidence="2" id="KW-0012">Acyltransferase</keyword>
<evidence type="ECO:0000256" key="2">
    <source>
        <dbReference type="ARBA" id="ARBA00023315"/>
    </source>
</evidence>
<dbReference type="PROSITE" id="PS51186">
    <property type="entry name" value="GNAT"/>
    <property type="match status" value="2"/>
</dbReference>
<sequence length="311" mass="33721">MALDLVDLTPSELVQRRPSMIALFADAMVENYGIPAGEAYAEAARQTDQLLPDGVDTAGQLLRKGMAGDDEVGFLWITMPGAAYPTMAWISEISVREEHRNHGYGSAMLRAGEADLLRRGVTRVGLHVFGVNTGARRLYRRLGYRVLAQLRTRPVTAGATGLDLRPMTATEYAHRLTDLIATNPMALTRDAAAPAARARDVAAVLAPQGVDTPDVFFRHAVADGRPVGWIWFAPPNPLRPGTGMVHYLTIDEPYRRRGLGRALMAAAEAEFARLRVPRMGLWAAAASPGAVAFTDHLGLEVASEQMVKDLA</sequence>
<dbReference type="SUPFAM" id="SSF55729">
    <property type="entry name" value="Acyl-CoA N-acyltransferases (Nat)"/>
    <property type="match status" value="2"/>
</dbReference>
<evidence type="ECO:0000313" key="5">
    <source>
        <dbReference type="Proteomes" id="UP000632138"/>
    </source>
</evidence>
<dbReference type="InterPro" id="IPR050680">
    <property type="entry name" value="YpeA/RimI_acetyltransf"/>
</dbReference>
<keyword evidence="1" id="KW-0808">Transferase</keyword>
<dbReference type="Gene3D" id="3.40.630.30">
    <property type="match status" value="2"/>
</dbReference>